<comment type="caution">
    <text evidence="1">The sequence shown here is derived from an EMBL/GenBank/DDBJ whole genome shotgun (WGS) entry which is preliminary data.</text>
</comment>
<evidence type="ECO:0000313" key="2">
    <source>
        <dbReference type="Proteomes" id="UP000478052"/>
    </source>
</evidence>
<dbReference type="InterPro" id="IPR012337">
    <property type="entry name" value="RNaseH-like_sf"/>
</dbReference>
<reference evidence="1 2" key="1">
    <citation type="submission" date="2019-08" db="EMBL/GenBank/DDBJ databases">
        <title>Whole genome of Aphis craccivora.</title>
        <authorList>
            <person name="Voronova N.V."/>
            <person name="Shulinski R.S."/>
            <person name="Bandarenka Y.V."/>
            <person name="Zhorov D.G."/>
            <person name="Warner D."/>
        </authorList>
    </citation>
    <scope>NUCLEOTIDE SEQUENCE [LARGE SCALE GENOMIC DNA]</scope>
    <source>
        <strain evidence="1">180601</strain>
        <tissue evidence="1">Whole Body</tissue>
    </source>
</reference>
<dbReference type="SUPFAM" id="SSF53098">
    <property type="entry name" value="Ribonuclease H-like"/>
    <property type="match status" value="1"/>
</dbReference>
<organism evidence="1 2">
    <name type="scientific">Aphis craccivora</name>
    <name type="common">Cowpea aphid</name>
    <dbReference type="NCBI Taxonomy" id="307492"/>
    <lineage>
        <taxon>Eukaryota</taxon>
        <taxon>Metazoa</taxon>
        <taxon>Ecdysozoa</taxon>
        <taxon>Arthropoda</taxon>
        <taxon>Hexapoda</taxon>
        <taxon>Insecta</taxon>
        <taxon>Pterygota</taxon>
        <taxon>Neoptera</taxon>
        <taxon>Paraneoptera</taxon>
        <taxon>Hemiptera</taxon>
        <taxon>Sternorrhyncha</taxon>
        <taxon>Aphidomorpha</taxon>
        <taxon>Aphidoidea</taxon>
        <taxon>Aphididae</taxon>
        <taxon>Aphidini</taxon>
        <taxon>Aphis</taxon>
        <taxon>Aphis</taxon>
    </lineage>
</organism>
<dbReference type="Proteomes" id="UP000478052">
    <property type="component" value="Unassembled WGS sequence"/>
</dbReference>
<proteinExistence type="predicted"/>
<dbReference type="OrthoDB" id="10060245at2759"/>
<gene>
    <name evidence="1" type="ORF">FWK35_00029775</name>
</gene>
<sequence>MKELVVNEAESVCMTTDCWTSRNNESFMAITIHFIDSKFKLRLVLLGCFQWRSQELPKGGFNDHFFYSPLKYILSRSGKTGMVELHLF</sequence>
<dbReference type="AlphaFoldDB" id="A0A6G0VJS2"/>
<keyword evidence="2" id="KW-1185">Reference proteome</keyword>
<protein>
    <submittedName>
        <fullName evidence="1">Zinc finger BED domain-containing protein 4-like</fullName>
    </submittedName>
</protein>
<evidence type="ECO:0000313" key="1">
    <source>
        <dbReference type="EMBL" id="KAF0692106.1"/>
    </source>
</evidence>
<name>A0A6G0VJS2_APHCR</name>
<dbReference type="EMBL" id="VUJU01015810">
    <property type="protein sequence ID" value="KAF0692106.1"/>
    <property type="molecule type" value="Genomic_DNA"/>
</dbReference>
<accession>A0A6G0VJS2</accession>